<reference evidence="13 14" key="1">
    <citation type="journal article" date="2015" name="Sci. Rep.">
        <title>Genome of the facultative scuticociliatosis pathogen Pseudocohnilembus persalinus provides insight into its virulence through horizontal gene transfer.</title>
        <authorList>
            <person name="Xiong J."/>
            <person name="Wang G."/>
            <person name="Cheng J."/>
            <person name="Tian M."/>
            <person name="Pan X."/>
            <person name="Warren A."/>
            <person name="Jiang C."/>
            <person name="Yuan D."/>
            <person name="Miao W."/>
        </authorList>
    </citation>
    <scope>NUCLEOTIDE SEQUENCE [LARGE SCALE GENOMIC DNA]</scope>
    <source>
        <strain evidence="13">36N120E</strain>
    </source>
</reference>
<dbReference type="PANTHER" id="PTHR12473">
    <property type="entry name" value="UBIQUITIN CARBOXYL-TERMINAL HYDROLASE MINDY-4-RELATED"/>
    <property type="match status" value="1"/>
</dbReference>
<sequence>MENPIKFYPEDLARNLIREFLIKQNLNKTLEQFNIEDKRPRNKITKIELIKNLSLERLVLNNKQRSQPYSSLLEILTDYLNSKYIVKQNGANNISSCQSNFTQIESKNSIISNPILKSDDPSYNKTQDNFYNNDKKTLKANNFTKNEKKFDINTSDIKSFQSNKQSKNTTQDPQNDQNFYTQKNKSQQNSKRDSISSLYQNGDFIEYNNNDSLVKNNQNTKNGNNILDGLNNQDIQTYQKKQNNEQNILNETKKQSESLNKKNNQNQNNISDSKHSQNKVEYLNQQNNQDNEEKKQFKKRGRGNNFKDIFSQVEQNEQDIQKQQDQENQKRKDDLDELDNLFSNNININQKQTEKKKEASTKQIWEETGNPYAPKETAKDKNSEFYNKSEQIFERNELECKDYVQLNLLKPGELSFIPQQPNIDYFKSDSFSTLQSKNQSAISQALAQQVTNLLFAHAPIKKFPESWAQGFIFRNDETKKFYGLLQKEGGPCGVIASVQAYYLKWIFFMACKMQEKNELFFQDQVLKENCLLAALADILWKCSDKRQIKLAIISKSVPSGQVAGIEHCNQITLNVSSFEQLYEQMHGYKEDYLGEFSNGVTTFLYSVILTKGAELIKQEFDMECNGLIGEHGHCSQEGVNLLLTGYAHSNVFDDQKNLDEMILKGIPQRSEIGFLTIHEHYQYVKVGENLKTPIFPIWVICKEYHYSVVFSKDSRCNEMDKLSKKFDIIYYDELYDSEDRLLLTLSIKEDNDQYNVFGKKIESNQDEDEDLIPMLELVLRTKWGKKLEVDWNESQKIL</sequence>
<dbReference type="InterPro" id="IPR039785">
    <property type="entry name" value="MINY3/4"/>
</dbReference>
<dbReference type="Proteomes" id="UP000054937">
    <property type="component" value="Unassembled WGS sequence"/>
</dbReference>
<dbReference type="InParanoid" id="A0A0V0QU47"/>
<evidence type="ECO:0000313" key="14">
    <source>
        <dbReference type="Proteomes" id="UP000054937"/>
    </source>
</evidence>
<proteinExistence type="inferred from homology"/>
<evidence type="ECO:0000259" key="12">
    <source>
        <dbReference type="SMART" id="SM01174"/>
    </source>
</evidence>
<organism evidence="13 14">
    <name type="scientific">Pseudocohnilembus persalinus</name>
    <name type="common">Ciliate</name>
    <dbReference type="NCBI Taxonomy" id="266149"/>
    <lineage>
        <taxon>Eukaryota</taxon>
        <taxon>Sar</taxon>
        <taxon>Alveolata</taxon>
        <taxon>Ciliophora</taxon>
        <taxon>Intramacronucleata</taxon>
        <taxon>Oligohymenophorea</taxon>
        <taxon>Scuticociliatia</taxon>
        <taxon>Philasterida</taxon>
        <taxon>Pseudocohnilembidae</taxon>
        <taxon>Pseudocohnilembus</taxon>
    </lineage>
</organism>
<dbReference type="Pfam" id="PF26038">
    <property type="entry name" value="Dimer_MINDY4_N"/>
    <property type="match status" value="1"/>
</dbReference>
<evidence type="ECO:0000256" key="1">
    <source>
        <dbReference type="ARBA" id="ARBA00000707"/>
    </source>
</evidence>
<dbReference type="AlphaFoldDB" id="A0A0V0QU47"/>
<evidence type="ECO:0000256" key="11">
    <source>
        <dbReference type="SAM" id="MobiDB-lite"/>
    </source>
</evidence>
<comment type="caution">
    <text evidence="13">The sequence shown here is derived from an EMBL/GenBank/DDBJ whole genome shotgun (WGS) entry which is preliminary data.</text>
</comment>
<comment type="catalytic activity">
    <reaction evidence="1">
        <text>Thiol-dependent hydrolysis of ester, thioester, amide, peptide and isopeptide bonds formed by the C-terminal Gly of ubiquitin (a 76-residue protein attached to proteins as an intracellular targeting signal).</text>
        <dbReference type="EC" id="3.4.19.12"/>
    </reaction>
</comment>
<dbReference type="EC" id="3.4.19.12" evidence="3"/>
<evidence type="ECO:0000256" key="6">
    <source>
        <dbReference type="ARBA" id="ARBA00022801"/>
    </source>
</evidence>
<dbReference type="GO" id="GO:1990380">
    <property type="term" value="F:K48-linked deubiquitinase activity"/>
    <property type="evidence" value="ECO:0007669"/>
    <property type="project" value="InterPro"/>
</dbReference>
<dbReference type="OrthoDB" id="10263628at2759"/>
<name>A0A0V0QU47_PSEPJ</name>
<dbReference type="GO" id="GO:0071108">
    <property type="term" value="P:protein K48-linked deubiquitination"/>
    <property type="evidence" value="ECO:0007669"/>
    <property type="project" value="InterPro"/>
</dbReference>
<evidence type="ECO:0000256" key="2">
    <source>
        <dbReference type="ARBA" id="ARBA00011074"/>
    </source>
</evidence>
<evidence type="ECO:0000256" key="9">
    <source>
        <dbReference type="ARBA" id="ARBA00039781"/>
    </source>
</evidence>
<dbReference type="SMART" id="SM01174">
    <property type="entry name" value="DUF4205"/>
    <property type="match status" value="1"/>
</dbReference>
<feature type="region of interest" description="Disordered" evidence="11">
    <location>
        <begin position="160"/>
        <end position="194"/>
    </location>
</feature>
<dbReference type="InterPro" id="IPR059022">
    <property type="entry name" value="MINDY4_N"/>
</dbReference>
<feature type="domain" description="Deubiquitinating enzyme MINDY-3/4 conserved" evidence="12">
    <location>
        <begin position="451"/>
        <end position="793"/>
    </location>
</feature>
<keyword evidence="7" id="KW-0788">Thiol protease</keyword>
<evidence type="ECO:0000256" key="3">
    <source>
        <dbReference type="ARBA" id="ARBA00012759"/>
    </source>
</evidence>
<evidence type="ECO:0000256" key="8">
    <source>
        <dbReference type="ARBA" id="ARBA00037630"/>
    </source>
</evidence>
<evidence type="ECO:0000256" key="7">
    <source>
        <dbReference type="ARBA" id="ARBA00022807"/>
    </source>
</evidence>
<keyword evidence="4" id="KW-0645">Protease</keyword>
<dbReference type="PANTHER" id="PTHR12473:SF8">
    <property type="entry name" value="UBIQUITIN CARBOXYL-TERMINAL HYDROLASE MINDY-4-RELATED"/>
    <property type="match status" value="1"/>
</dbReference>
<evidence type="ECO:0000256" key="5">
    <source>
        <dbReference type="ARBA" id="ARBA00022786"/>
    </source>
</evidence>
<accession>A0A0V0QU47</accession>
<feature type="region of interest" description="Disordered" evidence="11">
    <location>
        <begin position="254"/>
        <end position="304"/>
    </location>
</feature>
<dbReference type="GO" id="GO:0006508">
    <property type="term" value="P:proteolysis"/>
    <property type="evidence" value="ECO:0007669"/>
    <property type="project" value="UniProtKB-KW"/>
</dbReference>
<gene>
    <name evidence="13" type="ORF">PPERSA_09859</name>
</gene>
<dbReference type="EMBL" id="LDAU01000105">
    <property type="protein sequence ID" value="KRX05719.1"/>
    <property type="molecule type" value="Genomic_DNA"/>
</dbReference>
<keyword evidence="5" id="KW-0833">Ubl conjugation pathway</keyword>
<dbReference type="Pfam" id="PF13898">
    <property type="entry name" value="MINDY-3_4_CD"/>
    <property type="match status" value="1"/>
</dbReference>
<protein>
    <recommendedName>
        <fullName evidence="9">Probable ubiquitin carboxyl-terminal hydrolase MINDY-4</fullName>
        <ecNumber evidence="3">3.4.19.12</ecNumber>
    </recommendedName>
    <alternativeName>
        <fullName evidence="10">Probable deubiquitinating enzyme MINDY-4</fullName>
    </alternativeName>
</protein>
<dbReference type="GO" id="GO:0004843">
    <property type="term" value="F:cysteine-type deubiquitinase activity"/>
    <property type="evidence" value="ECO:0007669"/>
    <property type="project" value="UniProtKB-EC"/>
</dbReference>
<keyword evidence="14" id="KW-1185">Reference proteome</keyword>
<dbReference type="InterPro" id="IPR025257">
    <property type="entry name" value="MINDY-3/4_CD"/>
</dbReference>
<evidence type="ECO:0000313" key="13">
    <source>
        <dbReference type="EMBL" id="KRX05719.1"/>
    </source>
</evidence>
<dbReference type="OMA" id="WIICKEY"/>
<comment type="similarity">
    <text evidence="2">Belongs to the MINDY deubiquitinase family. FAM188 subfamily.</text>
</comment>
<evidence type="ECO:0000256" key="4">
    <source>
        <dbReference type="ARBA" id="ARBA00022670"/>
    </source>
</evidence>
<comment type="function">
    <text evidence="8">Probable hydrolase that can remove 'Lys-48'-linked conjugated ubiquitin from proteins.</text>
</comment>
<keyword evidence="6" id="KW-0378">Hydrolase</keyword>
<evidence type="ECO:0000256" key="10">
    <source>
        <dbReference type="ARBA" id="ARBA00041360"/>
    </source>
</evidence>